<proteinExistence type="predicted"/>
<sequence length="389" mass="44033">MSATLEEPHPTRDAADGGGQLTTCRGRKKADGGGIRTWFHMTDAGESGLLDVGRYAIRHRTGISACDYRILDPVLAYPPSILGRREAVVVNLGHIKAIITARDVWLLNHKDPAVRPFIQRLKHRTANSNSEGITVLAMVKEGDASMVSTRDEKERASPPFEFIVLEACLENICSSLDLEVKTLEQQAYPTLDELKSKVSDFTLDRIRHIKGRLLFLSKGVVKMKAEVDRLLGNDERMAEMCLTYELQLREQRDRHDGIVDQRHLHVMELERLLLPYCSSRRTLISFLCSNCSAFQQLKDQIHDMEAYVNLILDDKQNGRLNLIIMTKTAHVVLNIYNGFTAAMAMTIDIPFYNVSPNTSFIWVNSAWTAFTIFSYVLLIGLFKHKGWLV</sequence>
<dbReference type="Proteomes" id="UP001057402">
    <property type="component" value="Chromosome 10"/>
</dbReference>
<protein>
    <submittedName>
        <fullName evidence="1">Uncharacterized protein</fullName>
    </submittedName>
</protein>
<comment type="caution">
    <text evidence="1">The sequence shown here is derived from an EMBL/GenBank/DDBJ whole genome shotgun (WGS) entry which is preliminary data.</text>
</comment>
<gene>
    <name evidence="1" type="ORF">MLD38_032403</name>
</gene>
<evidence type="ECO:0000313" key="1">
    <source>
        <dbReference type="EMBL" id="KAI4318733.1"/>
    </source>
</evidence>
<organism evidence="1 2">
    <name type="scientific">Melastoma candidum</name>
    <dbReference type="NCBI Taxonomy" id="119954"/>
    <lineage>
        <taxon>Eukaryota</taxon>
        <taxon>Viridiplantae</taxon>
        <taxon>Streptophyta</taxon>
        <taxon>Embryophyta</taxon>
        <taxon>Tracheophyta</taxon>
        <taxon>Spermatophyta</taxon>
        <taxon>Magnoliopsida</taxon>
        <taxon>eudicotyledons</taxon>
        <taxon>Gunneridae</taxon>
        <taxon>Pentapetalae</taxon>
        <taxon>rosids</taxon>
        <taxon>malvids</taxon>
        <taxon>Myrtales</taxon>
        <taxon>Melastomataceae</taxon>
        <taxon>Melastomatoideae</taxon>
        <taxon>Melastomateae</taxon>
        <taxon>Melastoma</taxon>
    </lineage>
</organism>
<name>A0ACB9M3H7_9MYRT</name>
<accession>A0ACB9M3H7</accession>
<reference evidence="2" key="1">
    <citation type="journal article" date="2023" name="Front. Plant Sci.">
        <title>Chromosomal-level genome assembly of Melastoma candidum provides insights into trichome evolution.</title>
        <authorList>
            <person name="Zhong Y."/>
            <person name="Wu W."/>
            <person name="Sun C."/>
            <person name="Zou P."/>
            <person name="Liu Y."/>
            <person name="Dai S."/>
            <person name="Zhou R."/>
        </authorList>
    </citation>
    <scope>NUCLEOTIDE SEQUENCE [LARGE SCALE GENOMIC DNA]</scope>
</reference>
<keyword evidence="2" id="KW-1185">Reference proteome</keyword>
<evidence type="ECO:0000313" key="2">
    <source>
        <dbReference type="Proteomes" id="UP001057402"/>
    </source>
</evidence>
<dbReference type="EMBL" id="CM042889">
    <property type="protein sequence ID" value="KAI4318733.1"/>
    <property type="molecule type" value="Genomic_DNA"/>
</dbReference>